<sequence length="285" mass="31761">MSFATSCVYEMAVINSGHADRFAVIPTSLSAFVFMTSALLMIIPVGAYRYSKRSRLTNNSMISLKLFMVHRIKQLSNYTPLIIICVPIAVVRSVILSALAIISFDMESMRSFVNQYRLLMIFSLVNGALPDVLLSALLVFLLWRKQRELVSQVAHSDDRTTRILDKPILFPIESGAITGLVSFNNMLCLIAMPMNWVWLGVLTVVLQGYTIAFLACLNRRQLGMDRLGGACGTTQTFRESAVLHFETTSPSVVSKVPRVVDRVVHDVTTEEIAQHPMKSLQVGRS</sequence>
<evidence type="ECO:0000313" key="4">
    <source>
        <dbReference type="Proteomes" id="UP000305067"/>
    </source>
</evidence>
<organism evidence="3 4">
    <name type="scientific">Pterulicium gracile</name>
    <dbReference type="NCBI Taxonomy" id="1884261"/>
    <lineage>
        <taxon>Eukaryota</taxon>
        <taxon>Fungi</taxon>
        <taxon>Dikarya</taxon>
        <taxon>Basidiomycota</taxon>
        <taxon>Agaricomycotina</taxon>
        <taxon>Agaricomycetes</taxon>
        <taxon>Agaricomycetidae</taxon>
        <taxon>Agaricales</taxon>
        <taxon>Pleurotineae</taxon>
        <taxon>Pterulaceae</taxon>
        <taxon>Pterulicium</taxon>
    </lineage>
</organism>
<evidence type="ECO:0000256" key="1">
    <source>
        <dbReference type="SAM" id="Phobius"/>
    </source>
</evidence>
<accession>A0A5C3QIV5</accession>
<gene>
    <name evidence="3" type="ORF">BDV98DRAFT_593154</name>
</gene>
<dbReference type="STRING" id="1884261.A0A5C3QIV5"/>
<reference evidence="3 4" key="1">
    <citation type="journal article" date="2019" name="Nat. Ecol. Evol.">
        <title>Megaphylogeny resolves global patterns of mushroom evolution.</title>
        <authorList>
            <person name="Varga T."/>
            <person name="Krizsan K."/>
            <person name="Foldi C."/>
            <person name="Dima B."/>
            <person name="Sanchez-Garcia M."/>
            <person name="Sanchez-Ramirez S."/>
            <person name="Szollosi G.J."/>
            <person name="Szarkandi J.G."/>
            <person name="Papp V."/>
            <person name="Albert L."/>
            <person name="Andreopoulos W."/>
            <person name="Angelini C."/>
            <person name="Antonin V."/>
            <person name="Barry K.W."/>
            <person name="Bougher N.L."/>
            <person name="Buchanan P."/>
            <person name="Buyck B."/>
            <person name="Bense V."/>
            <person name="Catcheside P."/>
            <person name="Chovatia M."/>
            <person name="Cooper J."/>
            <person name="Damon W."/>
            <person name="Desjardin D."/>
            <person name="Finy P."/>
            <person name="Geml J."/>
            <person name="Haridas S."/>
            <person name="Hughes K."/>
            <person name="Justo A."/>
            <person name="Karasinski D."/>
            <person name="Kautmanova I."/>
            <person name="Kiss B."/>
            <person name="Kocsube S."/>
            <person name="Kotiranta H."/>
            <person name="LaButti K.M."/>
            <person name="Lechner B.E."/>
            <person name="Liimatainen K."/>
            <person name="Lipzen A."/>
            <person name="Lukacs Z."/>
            <person name="Mihaltcheva S."/>
            <person name="Morgado L.N."/>
            <person name="Niskanen T."/>
            <person name="Noordeloos M.E."/>
            <person name="Ohm R.A."/>
            <person name="Ortiz-Santana B."/>
            <person name="Ovrebo C."/>
            <person name="Racz N."/>
            <person name="Riley R."/>
            <person name="Savchenko A."/>
            <person name="Shiryaev A."/>
            <person name="Soop K."/>
            <person name="Spirin V."/>
            <person name="Szebenyi C."/>
            <person name="Tomsovsky M."/>
            <person name="Tulloss R.E."/>
            <person name="Uehling J."/>
            <person name="Grigoriev I.V."/>
            <person name="Vagvolgyi C."/>
            <person name="Papp T."/>
            <person name="Martin F.M."/>
            <person name="Miettinen O."/>
            <person name="Hibbett D.S."/>
            <person name="Nagy L.G."/>
        </authorList>
    </citation>
    <scope>NUCLEOTIDE SEQUENCE [LARGE SCALE GENOMIC DNA]</scope>
    <source>
        <strain evidence="3 4">CBS 309.79</strain>
    </source>
</reference>
<protein>
    <recommendedName>
        <fullName evidence="2">DUF6534 domain-containing protein</fullName>
    </recommendedName>
</protein>
<evidence type="ECO:0000313" key="3">
    <source>
        <dbReference type="EMBL" id="TFL01248.1"/>
    </source>
</evidence>
<keyword evidence="1" id="KW-1133">Transmembrane helix</keyword>
<name>A0A5C3QIV5_9AGAR</name>
<dbReference type="OrthoDB" id="2535105at2759"/>
<dbReference type="EMBL" id="ML178825">
    <property type="protein sequence ID" value="TFL01248.1"/>
    <property type="molecule type" value="Genomic_DNA"/>
</dbReference>
<keyword evidence="1" id="KW-0812">Transmembrane</keyword>
<feature type="domain" description="DUF6534" evidence="2">
    <location>
        <begin position="128"/>
        <end position="221"/>
    </location>
</feature>
<evidence type="ECO:0000259" key="2">
    <source>
        <dbReference type="Pfam" id="PF20152"/>
    </source>
</evidence>
<feature type="transmembrane region" description="Helical" evidence="1">
    <location>
        <begin position="116"/>
        <end position="143"/>
    </location>
</feature>
<keyword evidence="1" id="KW-0472">Membrane</keyword>
<feature type="transmembrane region" description="Helical" evidence="1">
    <location>
        <begin position="29"/>
        <end position="48"/>
    </location>
</feature>
<proteinExistence type="predicted"/>
<dbReference type="Pfam" id="PF20152">
    <property type="entry name" value="DUF6534"/>
    <property type="match status" value="1"/>
</dbReference>
<dbReference type="AlphaFoldDB" id="A0A5C3QIV5"/>
<keyword evidence="4" id="KW-1185">Reference proteome</keyword>
<feature type="transmembrane region" description="Helical" evidence="1">
    <location>
        <begin position="198"/>
        <end position="217"/>
    </location>
</feature>
<feature type="transmembrane region" description="Helical" evidence="1">
    <location>
        <begin position="168"/>
        <end position="192"/>
    </location>
</feature>
<dbReference type="Proteomes" id="UP000305067">
    <property type="component" value="Unassembled WGS sequence"/>
</dbReference>
<dbReference type="InterPro" id="IPR045339">
    <property type="entry name" value="DUF6534"/>
</dbReference>
<feature type="transmembrane region" description="Helical" evidence="1">
    <location>
        <begin position="81"/>
        <end position="104"/>
    </location>
</feature>